<evidence type="ECO:0000313" key="2">
    <source>
        <dbReference type="Proteomes" id="UP001652625"/>
    </source>
</evidence>
<keyword evidence="1" id="KW-0732">Signal</keyword>
<dbReference type="RefSeq" id="XP_065656143.1">
    <property type="nucleotide sequence ID" value="XM_065800071.1"/>
</dbReference>
<dbReference type="GeneID" id="101238835"/>
<accession>A0ABM4C3L0</accession>
<evidence type="ECO:0000313" key="3">
    <source>
        <dbReference type="RefSeq" id="XP_065656143.1"/>
    </source>
</evidence>
<keyword evidence="2" id="KW-1185">Reference proteome</keyword>
<organism evidence="2 3">
    <name type="scientific">Hydra vulgaris</name>
    <name type="common">Hydra</name>
    <name type="synonym">Hydra attenuata</name>
    <dbReference type="NCBI Taxonomy" id="6087"/>
    <lineage>
        <taxon>Eukaryota</taxon>
        <taxon>Metazoa</taxon>
        <taxon>Cnidaria</taxon>
        <taxon>Hydrozoa</taxon>
        <taxon>Hydroidolina</taxon>
        <taxon>Anthoathecata</taxon>
        <taxon>Aplanulata</taxon>
        <taxon>Hydridae</taxon>
        <taxon>Hydra</taxon>
    </lineage>
</organism>
<feature type="chain" id="PRO_5047238965" evidence="1">
    <location>
        <begin position="20"/>
        <end position="152"/>
    </location>
</feature>
<name>A0ABM4C3L0_HYDVU</name>
<dbReference type="Proteomes" id="UP001652625">
    <property type="component" value="Chromosome 06"/>
</dbReference>
<gene>
    <name evidence="3" type="primary">LOC101238835</name>
</gene>
<protein>
    <submittedName>
        <fullName evidence="3">Uncharacterized protein LOC101238835</fullName>
    </submittedName>
</protein>
<proteinExistence type="predicted"/>
<feature type="signal peptide" evidence="1">
    <location>
        <begin position="1"/>
        <end position="19"/>
    </location>
</feature>
<sequence length="152" mass="17344">MQTFYLLIYISFILKEGESLRCFDCDTANNTRSCEKSKQIIVNCSATKEEEPYIRCIQINYSKTTGGLIEQFIQKHCGIEHEELFGCDSYCGGLFYFNYTDCQSSCCSFDLCNVENTNSLLRTSLVSHAIVNNIYTILKVLPFINMFAISLP</sequence>
<reference evidence="3" key="1">
    <citation type="submission" date="2025-08" db="UniProtKB">
        <authorList>
            <consortium name="RefSeq"/>
        </authorList>
    </citation>
    <scope>IDENTIFICATION</scope>
</reference>
<evidence type="ECO:0000256" key="1">
    <source>
        <dbReference type="SAM" id="SignalP"/>
    </source>
</evidence>